<comment type="caution">
    <text evidence="1">The sequence shown here is derived from an EMBL/GenBank/DDBJ whole genome shotgun (WGS) entry which is preliminary data.</text>
</comment>
<evidence type="ECO:0000313" key="1">
    <source>
        <dbReference type="EMBL" id="GAH43179.1"/>
    </source>
</evidence>
<reference evidence="1" key="1">
    <citation type="journal article" date="2014" name="Front. Microbiol.">
        <title>High frequency of phylogenetically diverse reductive dehalogenase-homologous genes in deep subseafloor sedimentary metagenomes.</title>
        <authorList>
            <person name="Kawai M."/>
            <person name="Futagami T."/>
            <person name="Toyoda A."/>
            <person name="Takaki Y."/>
            <person name="Nishi S."/>
            <person name="Hori S."/>
            <person name="Arai W."/>
            <person name="Tsubouchi T."/>
            <person name="Morono Y."/>
            <person name="Uchiyama I."/>
            <person name="Ito T."/>
            <person name="Fujiyama A."/>
            <person name="Inagaki F."/>
            <person name="Takami H."/>
        </authorList>
    </citation>
    <scope>NUCLEOTIDE SEQUENCE</scope>
    <source>
        <strain evidence="1">Expedition CK06-06</strain>
    </source>
</reference>
<proteinExistence type="predicted"/>
<protein>
    <submittedName>
        <fullName evidence="1">Uncharacterized protein</fullName>
    </submittedName>
</protein>
<organism evidence="1">
    <name type="scientific">marine sediment metagenome</name>
    <dbReference type="NCBI Taxonomy" id="412755"/>
    <lineage>
        <taxon>unclassified sequences</taxon>
        <taxon>metagenomes</taxon>
        <taxon>ecological metagenomes</taxon>
    </lineage>
</organism>
<name>X1GNI1_9ZZZZ</name>
<gene>
    <name evidence="1" type="ORF">S03H2_19043</name>
</gene>
<sequence>MIIKFMSNDPKRSPAAKLGEWTTIMELPLVTNSGREVARAKRTNPIRVLVICVFSEMIFPYIDNL</sequence>
<accession>X1GNI1</accession>
<dbReference type="AlphaFoldDB" id="X1GNI1"/>
<dbReference type="EMBL" id="BARU01009920">
    <property type="protein sequence ID" value="GAH43179.1"/>
    <property type="molecule type" value="Genomic_DNA"/>
</dbReference>